<reference evidence="1" key="2">
    <citation type="submission" date="2021-09" db="EMBL/GenBank/DDBJ databases">
        <authorList>
            <person name="Jia N."/>
            <person name="Wang J."/>
            <person name="Shi W."/>
            <person name="Du L."/>
            <person name="Sun Y."/>
            <person name="Zhan W."/>
            <person name="Jiang J."/>
            <person name="Wang Q."/>
            <person name="Zhang B."/>
            <person name="Ji P."/>
            <person name="Sakyi L.B."/>
            <person name="Cui X."/>
            <person name="Yuan T."/>
            <person name="Jiang B."/>
            <person name="Yang W."/>
            <person name="Lam T.T.-Y."/>
            <person name="Chang Q."/>
            <person name="Ding S."/>
            <person name="Wang X."/>
            <person name="Zhu J."/>
            <person name="Ruan X."/>
            <person name="Zhao L."/>
            <person name="Wei J."/>
            <person name="Que T."/>
            <person name="Du C."/>
            <person name="Cheng J."/>
            <person name="Dai P."/>
            <person name="Han X."/>
            <person name="Huang E."/>
            <person name="Gao Y."/>
            <person name="Liu J."/>
            <person name="Shao H."/>
            <person name="Ye R."/>
            <person name="Li L."/>
            <person name="Wei W."/>
            <person name="Wang X."/>
            <person name="Wang C."/>
            <person name="Huo Q."/>
            <person name="Li W."/>
            <person name="Guo W."/>
            <person name="Chen H."/>
            <person name="Chen S."/>
            <person name="Zhou L."/>
            <person name="Zhou L."/>
            <person name="Ni X."/>
            <person name="Tian J."/>
            <person name="Zhou Y."/>
            <person name="Sheng Y."/>
            <person name="Liu T."/>
            <person name="Pan Y."/>
            <person name="Xia L."/>
            <person name="Li J."/>
            <person name="Zhao F."/>
            <person name="Cao W."/>
        </authorList>
    </citation>
    <scope>NUCLEOTIDE SEQUENCE</scope>
    <source>
        <strain evidence="1">Rsan-2018</strain>
        <tissue evidence="1">Larvae</tissue>
    </source>
</reference>
<organism evidence="1 2">
    <name type="scientific">Rhipicephalus sanguineus</name>
    <name type="common">Brown dog tick</name>
    <name type="synonym">Ixodes sanguineus</name>
    <dbReference type="NCBI Taxonomy" id="34632"/>
    <lineage>
        <taxon>Eukaryota</taxon>
        <taxon>Metazoa</taxon>
        <taxon>Ecdysozoa</taxon>
        <taxon>Arthropoda</taxon>
        <taxon>Chelicerata</taxon>
        <taxon>Arachnida</taxon>
        <taxon>Acari</taxon>
        <taxon>Parasitiformes</taxon>
        <taxon>Ixodida</taxon>
        <taxon>Ixodoidea</taxon>
        <taxon>Ixodidae</taxon>
        <taxon>Rhipicephalinae</taxon>
        <taxon>Rhipicephalus</taxon>
        <taxon>Rhipicephalus</taxon>
    </lineage>
</organism>
<keyword evidence="2" id="KW-1185">Reference proteome</keyword>
<comment type="caution">
    <text evidence="1">The sequence shown here is derived from an EMBL/GenBank/DDBJ whole genome shotgun (WGS) entry which is preliminary data.</text>
</comment>
<dbReference type="Proteomes" id="UP000821837">
    <property type="component" value="Chromosome 1"/>
</dbReference>
<proteinExistence type="predicted"/>
<evidence type="ECO:0000313" key="2">
    <source>
        <dbReference type="Proteomes" id="UP000821837"/>
    </source>
</evidence>
<dbReference type="AlphaFoldDB" id="A0A9D4TB81"/>
<dbReference type="PANTHER" id="PTHR47526:SF3">
    <property type="entry name" value="PHD-TYPE DOMAIN-CONTAINING PROTEIN"/>
    <property type="match status" value="1"/>
</dbReference>
<dbReference type="Gene3D" id="3.90.320.10">
    <property type="match status" value="1"/>
</dbReference>
<sequence>MKAYKSLEAHNFFTSGWVKGLAAKELPSKRVVVLSKHESDALCSYVEKRKQRQLDFSYSKIGVWLCTENPFLAASPDALVQCTCCESNQGELVRFQVQDPLAWMYQPQLTGWTAHLA</sequence>
<accession>A0A9D4TB81</accession>
<name>A0A9D4TB81_RHISA</name>
<evidence type="ECO:0000313" key="1">
    <source>
        <dbReference type="EMBL" id="KAH7984242.1"/>
    </source>
</evidence>
<reference evidence="1" key="1">
    <citation type="journal article" date="2020" name="Cell">
        <title>Large-Scale Comparative Analyses of Tick Genomes Elucidate Their Genetic Diversity and Vector Capacities.</title>
        <authorList>
            <consortium name="Tick Genome and Microbiome Consortium (TIGMIC)"/>
            <person name="Jia N."/>
            <person name="Wang J."/>
            <person name="Shi W."/>
            <person name="Du L."/>
            <person name="Sun Y."/>
            <person name="Zhan W."/>
            <person name="Jiang J.F."/>
            <person name="Wang Q."/>
            <person name="Zhang B."/>
            <person name="Ji P."/>
            <person name="Bell-Sakyi L."/>
            <person name="Cui X.M."/>
            <person name="Yuan T.T."/>
            <person name="Jiang B.G."/>
            <person name="Yang W.F."/>
            <person name="Lam T.T."/>
            <person name="Chang Q.C."/>
            <person name="Ding S.J."/>
            <person name="Wang X.J."/>
            <person name="Zhu J.G."/>
            <person name="Ruan X.D."/>
            <person name="Zhao L."/>
            <person name="Wei J.T."/>
            <person name="Ye R.Z."/>
            <person name="Que T.C."/>
            <person name="Du C.H."/>
            <person name="Zhou Y.H."/>
            <person name="Cheng J.X."/>
            <person name="Dai P.F."/>
            <person name="Guo W.B."/>
            <person name="Han X.H."/>
            <person name="Huang E.J."/>
            <person name="Li L.F."/>
            <person name="Wei W."/>
            <person name="Gao Y.C."/>
            <person name="Liu J.Z."/>
            <person name="Shao H.Z."/>
            <person name="Wang X."/>
            <person name="Wang C.C."/>
            <person name="Yang T.C."/>
            <person name="Huo Q.B."/>
            <person name="Li W."/>
            <person name="Chen H.Y."/>
            <person name="Chen S.E."/>
            <person name="Zhou L.G."/>
            <person name="Ni X.B."/>
            <person name="Tian J.H."/>
            <person name="Sheng Y."/>
            <person name="Liu T."/>
            <person name="Pan Y.S."/>
            <person name="Xia L.Y."/>
            <person name="Li J."/>
            <person name="Zhao F."/>
            <person name="Cao W.C."/>
        </authorList>
    </citation>
    <scope>NUCLEOTIDE SEQUENCE</scope>
    <source>
        <strain evidence="1">Rsan-2018</strain>
    </source>
</reference>
<gene>
    <name evidence="1" type="ORF">HPB52_018423</name>
</gene>
<dbReference type="PANTHER" id="PTHR47526">
    <property type="entry name" value="ATP-DEPENDENT DNA HELICASE"/>
    <property type="match status" value="1"/>
</dbReference>
<protein>
    <submittedName>
        <fullName evidence="1">Uncharacterized protein</fullName>
    </submittedName>
</protein>
<dbReference type="EMBL" id="JABSTV010001245">
    <property type="protein sequence ID" value="KAH7984242.1"/>
    <property type="molecule type" value="Genomic_DNA"/>
</dbReference>
<dbReference type="InterPro" id="IPR011604">
    <property type="entry name" value="PDDEXK-like_dom_sf"/>
</dbReference>